<dbReference type="SUPFAM" id="SSF52540">
    <property type="entry name" value="P-loop containing nucleoside triphosphate hydrolases"/>
    <property type="match status" value="1"/>
</dbReference>
<dbReference type="Gene3D" id="3.40.50.300">
    <property type="entry name" value="P-loop containing nucleotide triphosphate hydrolases"/>
    <property type="match status" value="1"/>
</dbReference>
<evidence type="ECO:0000313" key="3">
    <source>
        <dbReference type="Proteomes" id="UP001642464"/>
    </source>
</evidence>
<feature type="chain" id="PRO_5045705969" description="Sulfotransferase" evidence="1">
    <location>
        <begin position="31"/>
        <end position="396"/>
    </location>
</feature>
<evidence type="ECO:0008006" key="4">
    <source>
        <dbReference type="Google" id="ProtNLM"/>
    </source>
</evidence>
<dbReference type="InterPro" id="IPR027417">
    <property type="entry name" value="P-loop_NTPase"/>
</dbReference>
<protein>
    <recommendedName>
        <fullName evidence="4">Sulfotransferase</fullName>
    </recommendedName>
</protein>
<keyword evidence="3" id="KW-1185">Reference proteome</keyword>
<feature type="signal peptide" evidence="1">
    <location>
        <begin position="1"/>
        <end position="30"/>
    </location>
</feature>
<evidence type="ECO:0000313" key="2">
    <source>
        <dbReference type="EMBL" id="CAK9003267.1"/>
    </source>
</evidence>
<reference evidence="2 3" key="1">
    <citation type="submission" date="2024-02" db="EMBL/GenBank/DDBJ databases">
        <authorList>
            <person name="Chen Y."/>
            <person name="Shah S."/>
            <person name="Dougan E. K."/>
            <person name="Thang M."/>
            <person name="Chan C."/>
        </authorList>
    </citation>
    <scope>NUCLEOTIDE SEQUENCE [LARGE SCALE GENOMIC DNA]</scope>
</reference>
<evidence type="ECO:0000256" key="1">
    <source>
        <dbReference type="SAM" id="SignalP"/>
    </source>
</evidence>
<sequence length="396" mass="43856">MGKLRQIHWKLLSLILLAASTCLYLHRLLADEAGTAGSGSARCEWERWSCELQNSSCADLSWSDCASCNGSWLGLVLPKTWLRKSPPLSNCFVTGDDEMRCLPTLLNLAPPKSGTTEIYQQIQTMPEVISAAPAEPSSLCRGRSAFWCSKEPSFWHAPRSAASLQEYTLMYQPLTEKLQGGSGSSTIAVDWSPLNYEANPYLLGRFVGPAARFVAFLRNPVQRAESDYNWSIYTVGLSCTASKKKIQSPGSSSGSSQAMHKLFASSVKDFTTCAATSSPLRCWRRGAPARELNCRTFRESSAYVLRGLYSVYLSSFLEVFPGQLLVARAESLTWPRLAALLGATLAPRPTTATLAPFRGKHQVHLLPETQQLLKSFYAPYVLELQHMFNDSTLSWW</sequence>
<name>A0ABP0IP37_9DINO</name>
<dbReference type="Proteomes" id="UP001642464">
    <property type="component" value="Unassembled WGS sequence"/>
</dbReference>
<dbReference type="PANTHER" id="PTHR15723:SF0">
    <property type="entry name" value="CARBOHYDRATE SULFOTRANSFERASE 15"/>
    <property type="match status" value="1"/>
</dbReference>
<gene>
    <name evidence="2" type="ORF">SCF082_LOCUS7668</name>
</gene>
<proteinExistence type="predicted"/>
<accession>A0ABP0IP37</accession>
<comment type="caution">
    <text evidence="2">The sequence shown here is derived from an EMBL/GenBank/DDBJ whole genome shotgun (WGS) entry which is preliminary data.</text>
</comment>
<organism evidence="2 3">
    <name type="scientific">Durusdinium trenchii</name>
    <dbReference type="NCBI Taxonomy" id="1381693"/>
    <lineage>
        <taxon>Eukaryota</taxon>
        <taxon>Sar</taxon>
        <taxon>Alveolata</taxon>
        <taxon>Dinophyceae</taxon>
        <taxon>Suessiales</taxon>
        <taxon>Symbiodiniaceae</taxon>
        <taxon>Durusdinium</taxon>
    </lineage>
</organism>
<dbReference type="PANTHER" id="PTHR15723">
    <property type="entry name" value="CARBOHYDRATE SULFOTRANSFERASE 15"/>
    <property type="match status" value="1"/>
</dbReference>
<keyword evidence="1" id="KW-0732">Signal</keyword>
<dbReference type="InterPro" id="IPR052654">
    <property type="entry name" value="CS_Sulfotransferase"/>
</dbReference>
<dbReference type="EMBL" id="CAXAMM010004336">
    <property type="protein sequence ID" value="CAK9003267.1"/>
    <property type="molecule type" value="Genomic_DNA"/>
</dbReference>